<accession>A0AAD6U8R5</accession>
<dbReference type="EMBL" id="JARJCN010000020">
    <property type="protein sequence ID" value="KAJ7091515.1"/>
    <property type="molecule type" value="Genomic_DNA"/>
</dbReference>
<proteinExistence type="predicted"/>
<protein>
    <submittedName>
        <fullName evidence="2">Uncharacterized protein</fullName>
    </submittedName>
</protein>
<feature type="compositionally biased region" description="Pro residues" evidence="1">
    <location>
        <begin position="284"/>
        <end position="293"/>
    </location>
</feature>
<comment type="caution">
    <text evidence="2">The sequence shown here is derived from an EMBL/GenBank/DDBJ whole genome shotgun (WGS) entry which is preliminary data.</text>
</comment>
<reference evidence="2" key="1">
    <citation type="submission" date="2023-03" db="EMBL/GenBank/DDBJ databases">
        <title>Massive genome expansion in bonnet fungi (Mycena s.s.) driven by repeated elements and novel gene families across ecological guilds.</title>
        <authorList>
            <consortium name="Lawrence Berkeley National Laboratory"/>
            <person name="Harder C.B."/>
            <person name="Miyauchi S."/>
            <person name="Viragh M."/>
            <person name="Kuo A."/>
            <person name="Thoen E."/>
            <person name="Andreopoulos B."/>
            <person name="Lu D."/>
            <person name="Skrede I."/>
            <person name="Drula E."/>
            <person name="Henrissat B."/>
            <person name="Morin E."/>
            <person name="Kohler A."/>
            <person name="Barry K."/>
            <person name="LaButti K."/>
            <person name="Morin E."/>
            <person name="Salamov A."/>
            <person name="Lipzen A."/>
            <person name="Mereny Z."/>
            <person name="Hegedus B."/>
            <person name="Baldrian P."/>
            <person name="Stursova M."/>
            <person name="Weitz H."/>
            <person name="Taylor A."/>
            <person name="Grigoriev I.V."/>
            <person name="Nagy L.G."/>
            <person name="Martin F."/>
            <person name="Kauserud H."/>
        </authorList>
    </citation>
    <scope>NUCLEOTIDE SEQUENCE</scope>
    <source>
        <strain evidence="2">CBHHK173m</strain>
    </source>
</reference>
<name>A0AAD6U8R5_9AGAR</name>
<sequence>RSSCPLQPCIYLLSPSTHSKSYFLEYQSGAIVLLRPQPSLRSSSGASCPRSAFILWLPLQLFLASYFIMPFSSPFHRDRLLRTKEYTASSLFPSSFSFAKVGKGHILRLIVPGPIDPDAPAPPDAILITIGVVSESSLWLSPTGNWSPNSQYGKPLNDAKYTFMISKPVNDPTFAPDFPVSITALKKTQTSISKSGINKWFIVEDGSDDAIRFATPVFQPKVPDAEIDIHTWPVKTDARSELESISKSHSIRDFVVFDTDNSRIEPLEIANKLKGEIEQIVILRPPPAQPPSPYKKANKPYRPPAMSPDAIHAQEQLSVKLFAAPVSLPGPSNLPKPDDQNKKHTAISFPGHSLPKPDDKNKKRTASSDPDEPDPKRIKGKDRERHEDNREQTPGSKPADEPDPKHVKGKDREQREDNEEHSDDDPN</sequence>
<dbReference type="Proteomes" id="UP001222325">
    <property type="component" value="Unassembled WGS sequence"/>
</dbReference>
<feature type="compositionally biased region" description="Basic and acidic residues" evidence="1">
    <location>
        <begin position="373"/>
        <end position="391"/>
    </location>
</feature>
<feature type="compositionally biased region" description="Acidic residues" evidence="1">
    <location>
        <begin position="416"/>
        <end position="427"/>
    </location>
</feature>
<organism evidence="2 3">
    <name type="scientific">Mycena belliarum</name>
    <dbReference type="NCBI Taxonomy" id="1033014"/>
    <lineage>
        <taxon>Eukaryota</taxon>
        <taxon>Fungi</taxon>
        <taxon>Dikarya</taxon>
        <taxon>Basidiomycota</taxon>
        <taxon>Agaricomycotina</taxon>
        <taxon>Agaricomycetes</taxon>
        <taxon>Agaricomycetidae</taxon>
        <taxon>Agaricales</taxon>
        <taxon>Marasmiineae</taxon>
        <taxon>Mycenaceae</taxon>
        <taxon>Mycena</taxon>
    </lineage>
</organism>
<feature type="non-terminal residue" evidence="2">
    <location>
        <position position="1"/>
    </location>
</feature>
<feature type="region of interest" description="Disordered" evidence="1">
    <location>
        <begin position="328"/>
        <end position="427"/>
    </location>
</feature>
<keyword evidence="3" id="KW-1185">Reference proteome</keyword>
<evidence type="ECO:0000313" key="3">
    <source>
        <dbReference type="Proteomes" id="UP001222325"/>
    </source>
</evidence>
<gene>
    <name evidence="2" type="ORF">B0H15DRAFT_978003</name>
</gene>
<feature type="compositionally biased region" description="Basic and acidic residues" evidence="1">
    <location>
        <begin position="398"/>
        <end position="415"/>
    </location>
</feature>
<dbReference type="AlphaFoldDB" id="A0AAD6U8R5"/>
<evidence type="ECO:0000313" key="2">
    <source>
        <dbReference type="EMBL" id="KAJ7091515.1"/>
    </source>
</evidence>
<feature type="region of interest" description="Disordered" evidence="1">
    <location>
        <begin position="283"/>
        <end position="307"/>
    </location>
</feature>
<evidence type="ECO:0000256" key="1">
    <source>
        <dbReference type="SAM" id="MobiDB-lite"/>
    </source>
</evidence>